<evidence type="ECO:0000259" key="3">
    <source>
        <dbReference type="Pfam" id="PF02638"/>
    </source>
</evidence>
<dbReference type="InterPro" id="IPR003790">
    <property type="entry name" value="GHL10"/>
</dbReference>
<reference evidence="4 5" key="1">
    <citation type="submission" date="2018-09" db="EMBL/GenBank/DDBJ databases">
        <title>Arachidicoccus sp. nov., a bacterium isolated from soil.</title>
        <authorList>
            <person name="Weon H.-Y."/>
            <person name="Kwon S.-W."/>
            <person name="Lee S.A."/>
        </authorList>
    </citation>
    <scope>NUCLEOTIDE SEQUENCE [LARGE SCALE GENOMIC DNA]</scope>
    <source>
        <strain evidence="4 5">KIS59-12</strain>
    </source>
</reference>
<evidence type="ECO:0000256" key="2">
    <source>
        <dbReference type="SAM" id="SignalP"/>
    </source>
</evidence>
<dbReference type="OrthoDB" id="9773203at2"/>
<feature type="chain" id="PRO_5017271203" description="Glycosyl hydrolase-like 10 domain-containing protein" evidence="2">
    <location>
        <begin position="27"/>
        <end position="520"/>
    </location>
</feature>
<name>A0A386HLD6_9BACT</name>
<feature type="signal peptide" evidence="2">
    <location>
        <begin position="1"/>
        <end position="26"/>
    </location>
</feature>
<proteinExistence type="predicted"/>
<dbReference type="EMBL" id="CP032489">
    <property type="protein sequence ID" value="AYD46436.1"/>
    <property type="molecule type" value="Genomic_DNA"/>
</dbReference>
<protein>
    <recommendedName>
        <fullName evidence="3">Glycosyl hydrolase-like 10 domain-containing protein</fullName>
    </recommendedName>
</protein>
<dbReference type="Gene3D" id="3.20.20.80">
    <property type="entry name" value="Glycosidases"/>
    <property type="match status" value="1"/>
</dbReference>
<dbReference type="InterPro" id="IPR052177">
    <property type="entry name" value="Divisome_Glycosyl_Hydrolase"/>
</dbReference>
<dbReference type="RefSeq" id="WP_119984462.1">
    <property type="nucleotide sequence ID" value="NZ_CP032489.1"/>
</dbReference>
<dbReference type="PANTHER" id="PTHR43405:SF1">
    <property type="entry name" value="GLYCOSYL HYDROLASE DIGH"/>
    <property type="match status" value="1"/>
</dbReference>
<dbReference type="KEGG" id="ark:D6B99_01675"/>
<gene>
    <name evidence="4" type="ORF">D6B99_01675</name>
</gene>
<sequence>MSNRYFKITFLSLIFSSFLTFLFAQNAHPKYEMRGSWIATVLNIDWPSKPGLSVAEQKQEFINILNKDKEMGINAVFVQVRPVGDAFYPSQYDPWSEYLTGKQGQAPSPFYDPLRFMIEETHKRGMEFHAWINPYRMVFDVTKSSIAENSITRRHPEWFVSYGKQKIFNPGLPQTIDYLVGVVSDIAHRYDIDGIHFDDYFYPYPTSQHFNDDAAYRMYGKGLSLADWRRSNCDSAIKRVHETLLKLKPMIKFGVSPFGIYQNKSQDPEGSDTRGTTDYHQLYADVLLWLKNGWIDYVAPQLYWPIGKQGQDFRVLLDWWAHHTYGKALYIGQALYHADERDVSAFNNSYELPNEIKLIRQYPDVQGSIYFSNKSFNSNPHGFVDSLENNYYYYPALVPPMKWIDNNPPNAPEIWVSSDNLLQISGSLDEISKKEIVNKYVLYATSDPAKLGQLPMQIIGGDNGIHIFSFSNVQQKLPPDCTKIYVSVTSVDKENNESDLSNIIIFEKGRNGQWQGLSGH</sequence>
<dbReference type="AlphaFoldDB" id="A0A386HLD6"/>
<keyword evidence="5" id="KW-1185">Reference proteome</keyword>
<dbReference type="Proteomes" id="UP000266118">
    <property type="component" value="Chromosome"/>
</dbReference>
<dbReference type="Pfam" id="PF02638">
    <property type="entry name" value="GHL10"/>
    <property type="match status" value="1"/>
</dbReference>
<dbReference type="InterPro" id="IPR017853">
    <property type="entry name" value="GH"/>
</dbReference>
<accession>A0A386HLD6</accession>
<evidence type="ECO:0000313" key="4">
    <source>
        <dbReference type="EMBL" id="AYD46436.1"/>
    </source>
</evidence>
<dbReference type="PANTHER" id="PTHR43405">
    <property type="entry name" value="GLYCOSYL HYDROLASE DIGH"/>
    <property type="match status" value="1"/>
</dbReference>
<evidence type="ECO:0000313" key="5">
    <source>
        <dbReference type="Proteomes" id="UP000266118"/>
    </source>
</evidence>
<keyword evidence="1 2" id="KW-0732">Signal</keyword>
<evidence type="ECO:0000256" key="1">
    <source>
        <dbReference type="ARBA" id="ARBA00022729"/>
    </source>
</evidence>
<dbReference type="SUPFAM" id="SSF51445">
    <property type="entry name" value="(Trans)glycosidases"/>
    <property type="match status" value="1"/>
</dbReference>
<feature type="domain" description="Glycosyl hydrolase-like 10" evidence="3">
    <location>
        <begin position="32"/>
        <end position="339"/>
    </location>
</feature>
<organism evidence="4 5">
    <name type="scientific">Arachidicoccus soli</name>
    <dbReference type="NCBI Taxonomy" id="2341117"/>
    <lineage>
        <taxon>Bacteria</taxon>
        <taxon>Pseudomonadati</taxon>
        <taxon>Bacteroidota</taxon>
        <taxon>Chitinophagia</taxon>
        <taxon>Chitinophagales</taxon>
        <taxon>Chitinophagaceae</taxon>
        <taxon>Arachidicoccus</taxon>
    </lineage>
</organism>